<dbReference type="EMBL" id="JBIAXI010000001">
    <property type="protein sequence ID" value="MFF4771522.1"/>
    <property type="molecule type" value="Genomic_DNA"/>
</dbReference>
<dbReference type="RefSeq" id="WP_157546202.1">
    <property type="nucleotide sequence ID" value="NZ_BBYK01000074.1"/>
</dbReference>
<dbReference type="InterPro" id="IPR036890">
    <property type="entry name" value="HATPase_C_sf"/>
</dbReference>
<dbReference type="PROSITE" id="PS50109">
    <property type="entry name" value="HIS_KIN"/>
    <property type="match status" value="1"/>
</dbReference>
<dbReference type="Pfam" id="PF07730">
    <property type="entry name" value="HisKA_3"/>
    <property type="match status" value="1"/>
</dbReference>
<dbReference type="InterPro" id="IPR011712">
    <property type="entry name" value="Sig_transdc_His_kin_sub3_dim/P"/>
</dbReference>
<feature type="transmembrane region" description="Helical" evidence="9">
    <location>
        <begin position="64"/>
        <end position="87"/>
    </location>
</feature>
<feature type="transmembrane region" description="Helical" evidence="9">
    <location>
        <begin position="217"/>
        <end position="237"/>
    </location>
</feature>
<evidence type="ECO:0000256" key="1">
    <source>
        <dbReference type="ARBA" id="ARBA00000085"/>
    </source>
</evidence>
<keyword evidence="8" id="KW-0902">Two-component regulatory system</keyword>
<feature type="domain" description="Histidine kinase" evidence="10">
    <location>
        <begin position="577"/>
        <end position="670"/>
    </location>
</feature>
<feature type="transmembrane region" description="Helical" evidence="9">
    <location>
        <begin position="133"/>
        <end position="151"/>
    </location>
</feature>
<feature type="transmembrane region" description="Helical" evidence="9">
    <location>
        <begin position="243"/>
        <end position="266"/>
    </location>
</feature>
<dbReference type="GO" id="GO:0016301">
    <property type="term" value="F:kinase activity"/>
    <property type="evidence" value="ECO:0007669"/>
    <property type="project" value="UniProtKB-KW"/>
</dbReference>
<evidence type="ECO:0000259" key="10">
    <source>
        <dbReference type="PROSITE" id="PS50109"/>
    </source>
</evidence>
<dbReference type="Proteomes" id="UP001602119">
    <property type="component" value="Unassembled WGS sequence"/>
</dbReference>
<name>A0ABW6UWU0_MICFU</name>
<reference evidence="11 12" key="1">
    <citation type="submission" date="2024-10" db="EMBL/GenBank/DDBJ databases">
        <title>The Natural Products Discovery Center: Release of the First 8490 Sequenced Strains for Exploring Actinobacteria Biosynthetic Diversity.</title>
        <authorList>
            <person name="Kalkreuter E."/>
            <person name="Kautsar S.A."/>
            <person name="Yang D."/>
            <person name="Bader C.D."/>
            <person name="Teijaro C.N."/>
            <person name="Fluegel L."/>
            <person name="Davis C.M."/>
            <person name="Simpson J.R."/>
            <person name="Lauterbach L."/>
            <person name="Steele A.D."/>
            <person name="Gui C."/>
            <person name="Meng S."/>
            <person name="Li G."/>
            <person name="Viehrig K."/>
            <person name="Ye F."/>
            <person name="Su P."/>
            <person name="Kiefer A.F."/>
            <person name="Nichols A."/>
            <person name="Cepeda A.J."/>
            <person name="Yan W."/>
            <person name="Fan B."/>
            <person name="Jiang Y."/>
            <person name="Adhikari A."/>
            <person name="Zheng C.-J."/>
            <person name="Schuster L."/>
            <person name="Cowan T.M."/>
            <person name="Smanski M.J."/>
            <person name="Chevrette M.G."/>
            <person name="De Carvalho L.P.S."/>
            <person name="Shen B."/>
        </authorList>
    </citation>
    <scope>NUCLEOTIDE SEQUENCE [LARGE SCALE GENOMIC DNA]</scope>
    <source>
        <strain evidence="11 12">NPDC001281</strain>
    </source>
</reference>
<comment type="caution">
    <text evidence="11">The sequence shown here is derived from an EMBL/GenBank/DDBJ whole genome shotgun (WGS) entry which is preliminary data.</text>
</comment>
<dbReference type="PANTHER" id="PTHR24421:SF10">
    <property type="entry name" value="NITRATE_NITRITE SENSOR PROTEIN NARQ"/>
    <property type="match status" value="1"/>
</dbReference>
<dbReference type="SMART" id="SM00387">
    <property type="entry name" value="HATPase_c"/>
    <property type="match status" value="1"/>
</dbReference>
<dbReference type="Pfam" id="PF02518">
    <property type="entry name" value="HATPase_c"/>
    <property type="match status" value="1"/>
</dbReference>
<feature type="transmembrane region" description="Helical" evidence="9">
    <location>
        <begin position="278"/>
        <end position="297"/>
    </location>
</feature>
<evidence type="ECO:0000313" key="12">
    <source>
        <dbReference type="Proteomes" id="UP001602119"/>
    </source>
</evidence>
<dbReference type="InterPro" id="IPR005467">
    <property type="entry name" value="His_kinase_dom"/>
</dbReference>
<evidence type="ECO:0000256" key="3">
    <source>
        <dbReference type="ARBA" id="ARBA00022553"/>
    </source>
</evidence>
<dbReference type="Gene3D" id="3.30.565.10">
    <property type="entry name" value="Histidine kinase-like ATPase, C-terminal domain"/>
    <property type="match status" value="1"/>
</dbReference>
<dbReference type="SUPFAM" id="SSF55874">
    <property type="entry name" value="ATPase domain of HSP90 chaperone/DNA topoisomerase II/histidine kinase"/>
    <property type="match status" value="1"/>
</dbReference>
<proteinExistence type="predicted"/>
<keyword evidence="6 11" id="KW-0418">Kinase</keyword>
<evidence type="ECO:0000256" key="7">
    <source>
        <dbReference type="ARBA" id="ARBA00022840"/>
    </source>
</evidence>
<keyword evidence="9" id="KW-0472">Membrane</keyword>
<comment type="catalytic activity">
    <reaction evidence="1">
        <text>ATP + protein L-histidine = ADP + protein N-phospho-L-histidine.</text>
        <dbReference type="EC" id="2.7.13.3"/>
    </reaction>
</comment>
<evidence type="ECO:0000256" key="9">
    <source>
        <dbReference type="SAM" id="Phobius"/>
    </source>
</evidence>
<keyword evidence="4" id="KW-0808">Transferase</keyword>
<keyword evidence="5" id="KW-0547">Nucleotide-binding</keyword>
<feature type="transmembrane region" description="Helical" evidence="9">
    <location>
        <begin position="174"/>
        <end position="196"/>
    </location>
</feature>
<keyword evidence="12" id="KW-1185">Reference proteome</keyword>
<evidence type="ECO:0000256" key="5">
    <source>
        <dbReference type="ARBA" id="ARBA00022741"/>
    </source>
</evidence>
<protein>
    <recommendedName>
        <fullName evidence="2">histidine kinase</fullName>
        <ecNumber evidence="2">2.7.13.3</ecNumber>
    </recommendedName>
</protein>
<keyword evidence="9" id="KW-0812">Transmembrane</keyword>
<keyword evidence="7" id="KW-0067">ATP-binding</keyword>
<dbReference type="PANTHER" id="PTHR24421">
    <property type="entry name" value="NITRATE/NITRITE SENSOR PROTEIN NARX-RELATED"/>
    <property type="match status" value="1"/>
</dbReference>
<keyword evidence="9" id="KW-1133">Transmembrane helix</keyword>
<dbReference type="CDD" id="cd16917">
    <property type="entry name" value="HATPase_UhpB-NarQ-NarX-like"/>
    <property type="match status" value="1"/>
</dbReference>
<accession>A0ABW6UWU0</accession>
<keyword evidence="3" id="KW-0597">Phosphoprotein</keyword>
<feature type="transmembrane region" description="Helical" evidence="9">
    <location>
        <begin position="37"/>
        <end position="57"/>
    </location>
</feature>
<dbReference type="EC" id="2.7.13.3" evidence="2"/>
<evidence type="ECO:0000256" key="2">
    <source>
        <dbReference type="ARBA" id="ARBA00012438"/>
    </source>
</evidence>
<gene>
    <name evidence="11" type="ORF">ACFY05_01535</name>
</gene>
<organism evidence="11 12">
    <name type="scientific">Microtetraspora fusca</name>
    <dbReference type="NCBI Taxonomy" id="1997"/>
    <lineage>
        <taxon>Bacteria</taxon>
        <taxon>Bacillati</taxon>
        <taxon>Actinomycetota</taxon>
        <taxon>Actinomycetes</taxon>
        <taxon>Streptosporangiales</taxon>
        <taxon>Streptosporangiaceae</taxon>
        <taxon>Microtetraspora</taxon>
    </lineage>
</organism>
<evidence type="ECO:0000256" key="6">
    <source>
        <dbReference type="ARBA" id="ARBA00022777"/>
    </source>
</evidence>
<feature type="transmembrane region" description="Helical" evidence="9">
    <location>
        <begin position="99"/>
        <end position="121"/>
    </location>
</feature>
<dbReference type="Gene3D" id="1.20.5.1930">
    <property type="match status" value="1"/>
</dbReference>
<sequence length="670" mass="70314">MRAEMPRWPWAIPALCAAAVLGGILLTLSGPEADTTYLLLDTVVGLTYPAVGALIATRRPGNPVGWLLCAGGAGLALQALAGGYAWYGGAHGWPGAGAAAWATNWVFFLGFGPLLLQPLLLPDGRLPSRRWRPVLVVLLAEMAVVQLMLPFRDRVWVWGREWPSPLGLLPTETVVAPMFAVAIASLTVATVAAPAVRVRRAGRGPDEDHPDQTRRRLVPVFAAVLAMALATTADLVLPPTPPIGVWLEALALPLFPVAVAVAIFRYRLFDIEVLLRRTVVYVVVTVVLLGAYLVTVATLDTLVREQGGTLEALAATAVVAVAFAPLRHAVQRAVSRVLFGNRGDPASALSELGQRLKTSADPTRLLDGAAEIVAHTLRLPSVAVLAADGTPMSVEGGLPSQGVRVPLLVGGREEGELRAAPRSPGETLSAADTAVLDDLARHLAVALAAVRLAREVQTSREGLVIAREEERRRLRRDLHDGLGPGLAAIGVRLDLIEATAPEAMRGQLAEVRQLTQGLVGDVRRIVHDLRPPALDELGLGGALEDLALDAEGGAAVTVTLPGPLPDLPAAVEVAAYRIVQEALANALRHAGANSVEISAVAEPGDLRDAGSAAQARLVVTVRDDGRGLPERLVEGVGSGSMRERAAELGGRLRRTSGPTGGTTVEAVLPL</sequence>
<dbReference type="InterPro" id="IPR003594">
    <property type="entry name" value="HATPase_dom"/>
</dbReference>
<dbReference type="InterPro" id="IPR050482">
    <property type="entry name" value="Sensor_HK_TwoCompSys"/>
</dbReference>
<evidence type="ECO:0000256" key="4">
    <source>
        <dbReference type="ARBA" id="ARBA00022679"/>
    </source>
</evidence>
<evidence type="ECO:0000313" key="11">
    <source>
        <dbReference type="EMBL" id="MFF4771522.1"/>
    </source>
</evidence>
<evidence type="ECO:0000256" key="8">
    <source>
        <dbReference type="ARBA" id="ARBA00023012"/>
    </source>
</evidence>